<feature type="non-terminal residue" evidence="5">
    <location>
        <position position="1"/>
    </location>
</feature>
<reference evidence="6" key="1">
    <citation type="submission" date="2016-04" db="EMBL/GenBank/DDBJ databases">
        <title>Cephalotus genome sequencing.</title>
        <authorList>
            <person name="Fukushima K."/>
            <person name="Hasebe M."/>
            <person name="Fang X."/>
        </authorList>
    </citation>
    <scope>NUCLEOTIDE SEQUENCE [LARGE SCALE GENOMIC DNA]</scope>
    <source>
        <strain evidence="6">cv. St1</strain>
    </source>
</reference>
<feature type="repeat" description="PPR" evidence="3">
    <location>
        <begin position="276"/>
        <end position="310"/>
    </location>
</feature>
<comment type="caution">
    <text evidence="5">The sequence shown here is derived from an EMBL/GenBank/DDBJ whole genome shotgun (WGS) entry which is preliminary data.</text>
</comment>
<dbReference type="GO" id="GO:0003729">
    <property type="term" value="F:mRNA binding"/>
    <property type="evidence" value="ECO:0007669"/>
    <property type="project" value="TreeGrafter"/>
</dbReference>
<keyword evidence="2" id="KW-0677">Repeat</keyword>
<gene>
    <name evidence="5" type="ORF">CFOL_v3_13005</name>
</gene>
<dbReference type="InterPro" id="IPR051114">
    <property type="entry name" value="Mito_RNA_Proc_CCM1"/>
</dbReference>
<comment type="similarity">
    <text evidence="1">Belongs to the PPR family. P subfamily.</text>
</comment>
<dbReference type="OrthoDB" id="185373at2759"/>
<sequence length="396" mass="45016">TSSISLRHLRRLTTTTTVATTTPPTTTTPSISISSAKSKLRTEHDPDKALQIYSSVSKHYSFPASSRYAQDITVKRLAKSRRFADIESLIESHKTDPKITEEPYLSSLIRSYGRAGMFDHALSTFHQMEQLGTPRTVISFNALLSACVLSKLFDKVPDLFKEIPEKNNVMPDKVSYGILVKSYCESVSPDKAIEILKDMEDGNVEVTAVTFTTIYYSLYKKGKIEDAERFWSEMVRKGCQLDVAAYNVRIMNAQDGELDRIRELIDEMGASGLKPDTISYNFLMASYCRRGMLEEAMKVYKGLEDNGLKPNACTFRTLIYYLCRNEEFDKGYKLYKESVRMHKILNFDTMKRLVEGLVKTKKIKLAKELSRTMKKKSSPGVLNLWKKLEVELGLSS</sequence>
<dbReference type="AlphaFoldDB" id="A0A1Q3BNQ6"/>
<dbReference type="InParanoid" id="A0A1Q3BNQ6"/>
<dbReference type="GO" id="GO:0005739">
    <property type="term" value="C:mitochondrion"/>
    <property type="evidence" value="ECO:0007669"/>
    <property type="project" value="TreeGrafter"/>
</dbReference>
<dbReference type="PROSITE" id="PS51375">
    <property type="entry name" value="PPR"/>
    <property type="match status" value="4"/>
</dbReference>
<feature type="region of interest" description="Disordered" evidence="4">
    <location>
        <begin position="13"/>
        <end position="32"/>
    </location>
</feature>
<proteinExistence type="inferred from homology"/>
<dbReference type="PANTHER" id="PTHR47934:SF19">
    <property type="entry name" value="PENTATRICOPEPTIDE REPEAT-CONTAINING PROTEIN MITOCHONDRIAL"/>
    <property type="match status" value="1"/>
</dbReference>
<dbReference type="NCBIfam" id="TIGR00756">
    <property type="entry name" value="PPR"/>
    <property type="match status" value="6"/>
</dbReference>
<dbReference type="GO" id="GO:0006396">
    <property type="term" value="P:RNA processing"/>
    <property type="evidence" value="ECO:0007669"/>
    <property type="project" value="TreeGrafter"/>
</dbReference>
<dbReference type="Pfam" id="PF13041">
    <property type="entry name" value="PPR_2"/>
    <property type="match status" value="2"/>
</dbReference>
<dbReference type="InterPro" id="IPR011990">
    <property type="entry name" value="TPR-like_helical_dom_sf"/>
</dbReference>
<evidence type="ECO:0000256" key="1">
    <source>
        <dbReference type="ARBA" id="ARBA00007626"/>
    </source>
</evidence>
<evidence type="ECO:0000313" key="5">
    <source>
        <dbReference type="EMBL" id="GAV69504.1"/>
    </source>
</evidence>
<dbReference type="FunCoup" id="A0A1Q3BNQ6">
    <property type="interactions" value="551"/>
</dbReference>
<dbReference type="EMBL" id="BDDD01000729">
    <property type="protein sequence ID" value="GAV69504.1"/>
    <property type="molecule type" value="Genomic_DNA"/>
</dbReference>
<feature type="repeat" description="PPR" evidence="3">
    <location>
        <begin position="207"/>
        <end position="241"/>
    </location>
</feature>
<dbReference type="GO" id="GO:0007005">
    <property type="term" value="P:mitochondrion organization"/>
    <property type="evidence" value="ECO:0007669"/>
    <property type="project" value="TreeGrafter"/>
</dbReference>
<evidence type="ECO:0000256" key="2">
    <source>
        <dbReference type="ARBA" id="ARBA00022737"/>
    </source>
</evidence>
<accession>A0A1Q3BNQ6</accession>
<dbReference type="Gene3D" id="1.25.40.10">
    <property type="entry name" value="Tetratricopeptide repeat domain"/>
    <property type="match status" value="3"/>
</dbReference>
<dbReference type="Proteomes" id="UP000187406">
    <property type="component" value="Unassembled WGS sequence"/>
</dbReference>
<dbReference type="PANTHER" id="PTHR47934">
    <property type="entry name" value="PENTATRICOPEPTIDE REPEAT-CONTAINING PROTEIN PET309, MITOCHONDRIAL"/>
    <property type="match status" value="1"/>
</dbReference>
<dbReference type="STRING" id="3775.A0A1Q3BNQ6"/>
<protein>
    <submittedName>
        <fullName evidence="5">PPR domain-containing protein/PPR_2 domain-containing protein</fullName>
    </submittedName>
</protein>
<evidence type="ECO:0000313" key="6">
    <source>
        <dbReference type="Proteomes" id="UP000187406"/>
    </source>
</evidence>
<evidence type="ECO:0000256" key="4">
    <source>
        <dbReference type="SAM" id="MobiDB-lite"/>
    </source>
</evidence>
<dbReference type="InterPro" id="IPR002885">
    <property type="entry name" value="PPR_rpt"/>
</dbReference>
<feature type="repeat" description="PPR" evidence="3">
    <location>
        <begin position="101"/>
        <end position="135"/>
    </location>
</feature>
<organism evidence="5 6">
    <name type="scientific">Cephalotus follicularis</name>
    <name type="common">Albany pitcher plant</name>
    <dbReference type="NCBI Taxonomy" id="3775"/>
    <lineage>
        <taxon>Eukaryota</taxon>
        <taxon>Viridiplantae</taxon>
        <taxon>Streptophyta</taxon>
        <taxon>Embryophyta</taxon>
        <taxon>Tracheophyta</taxon>
        <taxon>Spermatophyta</taxon>
        <taxon>Magnoliopsida</taxon>
        <taxon>eudicotyledons</taxon>
        <taxon>Gunneridae</taxon>
        <taxon>Pentapetalae</taxon>
        <taxon>rosids</taxon>
        <taxon>fabids</taxon>
        <taxon>Oxalidales</taxon>
        <taxon>Cephalotaceae</taxon>
        <taxon>Cephalotus</taxon>
    </lineage>
</organism>
<feature type="repeat" description="PPR" evidence="3">
    <location>
        <begin position="172"/>
        <end position="206"/>
    </location>
</feature>
<dbReference type="Pfam" id="PF01535">
    <property type="entry name" value="PPR"/>
    <property type="match status" value="2"/>
</dbReference>
<keyword evidence="6" id="KW-1185">Reference proteome</keyword>
<feature type="non-terminal residue" evidence="5">
    <location>
        <position position="396"/>
    </location>
</feature>
<evidence type="ECO:0000256" key="3">
    <source>
        <dbReference type="PROSITE-ProRule" id="PRU00708"/>
    </source>
</evidence>
<name>A0A1Q3BNQ6_CEPFO</name>